<reference evidence="2" key="1">
    <citation type="journal article" date="2013" name="Science">
        <title>The Amborella genome and the evolution of flowering plants.</title>
        <authorList>
            <consortium name="Amborella Genome Project"/>
        </authorList>
    </citation>
    <scope>NUCLEOTIDE SEQUENCE [LARGE SCALE GENOMIC DNA]</scope>
</reference>
<keyword evidence="2" id="KW-1185">Reference proteome</keyword>
<sequence>MTTGPWLPEDSAIECIHLSLQNVWLDYRARAPLPAQSVAVHALYHRVNFTDVRNSLTCVTYYQARHVDRRAHYSATQPTIVPNFMLCETYYQAHHLDRQAPLTVVCALHYQAQPAVVHALHCRAYPTAPC</sequence>
<organism evidence="1 2">
    <name type="scientific">Amborella trichopoda</name>
    <dbReference type="NCBI Taxonomy" id="13333"/>
    <lineage>
        <taxon>Eukaryota</taxon>
        <taxon>Viridiplantae</taxon>
        <taxon>Streptophyta</taxon>
        <taxon>Embryophyta</taxon>
        <taxon>Tracheophyta</taxon>
        <taxon>Spermatophyta</taxon>
        <taxon>Magnoliopsida</taxon>
        <taxon>Amborellales</taxon>
        <taxon>Amborellaceae</taxon>
        <taxon>Amborella</taxon>
    </lineage>
</organism>
<dbReference type="Gramene" id="ERM99344">
    <property type="protein sequence ID" value="ERM99344"/>
    <property type="gene ID" value="AMTR_s00108p00116800"/>
</dbReference>
<dbReference type="Proteomes" id="UP000017836">
    <property type="component" value="Unassembled WGS sequence"/>
</dbReference>
<accession>W1NXD8</accession>
<dbReference type="EMBL" id="KI395026">
    <property type="protein sequence ID" value="ERM99344.1"/>
    <property type="molecule type" value="Genomic_DNA"/>
</dbReference>
<proteinExistence type="predicted"/>
<gene>
    <name evidence="1" type="ORF">AMTR_s00108p00116800</name>
</gene>
<dbReference type="HOGENOM" id="CLU_1940976_0_0_1"/>
<dbReference type="AlphaFoldDB" id="W1NXD8"/>
<evidence type="ECO:0000313" key="2">
    <source>
        <dbReference type="Proteomes" id="UP000017836"/>
    </source>
</evidence>
<name>W1NXD8_AMBTC</name>
<protein>
    <submittedName>
        <fullName evidence="1">Uncharacterized protein</fullName>
    </submittedName>
</protein>
<evidence type="ECO:0000313" key="1">
    <source>
        <dbReference type="EMBL" id="ERM99344.1"/>
    </source>
</evidence>